<dbReference type="Pfam" id="PF10607">
    <property type="entry name" value="CTLH"/>
    <property type="match status" value="1"/>
</dbReference>
<accession>A0A7S3UAR6</accession>
<dbReference type="SMART" id="SM00667">
    <property type="entry name" value="LisH"/>
    <property type="match status" value="1"/>
</dbReference>
<evidence type="ECO:0000313" key="2">
    <source>
        <dbReference type="EMBL" id="CAE0607150.1"/>
    </source>
</evidence>
<dbReference type="Pfam" id="PF08513">
    <property type="entry name" value="LisH"/>
    <property type="match status" value="1"/>
</dbReference>
<dbReference type="AlphaFoldDB" id="A0A7S3UAR6"/>
<dbReference type="SMART" id="SM00668">
    <property type="entry name" value="CTLH"/>
    <property type="match status" value="1"/>
</dbReference>
<dbReference type="PROSITE" id="PS50897">
    <property type="entry name" value="CTLH"/>
    <property type="match status" value="1"/>
</dbReference>
<reference evidence="2" key="1">
    <citation type="submission" date="2021-01" db="EMBL/GenBank/DDBJ databases">
        <authorList>
            <person name="Corre E."/>
            <person name="Pelletier E."/>
            <person name="Niang G."/>
            <person name="Scheremetjew M."/>
            <person name="Finn R."/>
            <person name="Kale V."/>
            <person name="Holt S."/>
            <person name="Cochrane G."/>
            <person name="Meng A."/>
            <person name="Brown T."/>
            <person name="Cohen L."/>
        </authorList>
    </citation>
    <scope>NUCLEOTIDE SEQUENCE</scope>
    <source>
        <strain evidence="2">CCMP1897</strain>
    </source>
</reference>
<dbReference type="InterPro" id="IPR013144">
    <property type="entry name" value="CRA_dom"/>
</dbReference>
<evidence type="ECO:0000259" key="1">
    <source>
        <dbReference type="PROSITE" id="PS50897"/>
    </source>
</evidence>
<organism evidence="2">
    <name type="scientific">Picocystis salinarum</name>
    <dbReference type="NCBI Taxonomy" id="88271"/>
    <lineage>
        <taxon>Eukaryota</taxon>
        <taxon>Viridiplantae</taxon>
        <taxon>Chlorophyta</taxon>
        <taxon>Picocystophyceae</taxon>
        <taxon>Picocystales</taxon>
        <taxon>Picocystaceae</taxon>
        <taxon>Picocystis</taxon>
    </lineage>
</organism>
<dbReference type="InterPro" id="IPR050618">
    <property type="entry name" value="Ubq-SigPath_Reg"/>
</dbReference>
<dbReference type="InterPro" id="IPR024964">
    <property type="entry name" value="CTLH/CRA"/>
</dbReference>
<dbReference type="PROSITE" id="PS50896">
    <property type="entry name" value="LISH"/>
    <property type="match status" value="1"/>
</dbReference>
<dbReference type="InterPro" id="IPR006594">
    <property type="entry name" value="LisH"/>
</dbReference>
<dbReference type="SMART" id="SM00757">
    <property type="entry name" value="CRA"/>
    <property type="match status" value="1"/>
</dbReference>
<dbReference type="InterPro" id="IPR006595">
    <property type="entry name" value="CTLH_C"/>
</dbReference>
<gene>
    <name evidence="2" type="ORF">PSAL00342_LOCUS967</name>
</gene>
<protein>
    <recommendedName>
        <fullName evidence="1">CTLH domain-containing protein</fullName>
    </recommendedName>
</protein>
<sequence length="231" mass="26204">MGRGEASSKKVITREQWEKKLASIKVKKEDMNKLVMNFLVTEGYLDAAKLFQEESGTEMHGDETNITQRMHIRKALQSGDVEGAIDKVNDLNPGILEDRDHLFFHLQQQKLIELIRDGSVEEALEFAQENLAPRGEENEAFLEELEKTVALLAFEDASTCPIKDLLEFSQRQKTAGELNSAILASQGKEKEPRLPGLLRMLTWAQQKLDEKVVYPRINDLDTGKLEDPPLE</sequence>
<dbReference type="EMBL" id="HBIS01001118">
    <property type="protein sequence ID" value="CAE0607150.1"/>
    <property type="molecule type" value="Transcribed_RNA"/>
</dbReference>
<dbReference type="PANTHER" id="PTHR12864">
    <property type="entry name" value="RAN BINDING PROTEIN 9-RELATED"/>
    <property type="match status" value="1"/>
</dbReference>
<proteinExistence type="predicted"/>
<feature type="domain" description="CTLH" evidence="1">
    <location>
        <begin position="65"/>
        <end position="122"/>
    </location>
</feature>
<name>A0A7S3UAR6_9CHLO</name>